<dbReference type="GO" id="GO:0016020">
    <property type="term" value="C:membrane"/>
    <property type="evidence" value="ECO:0007669"/>
    <property type="project" value="UniProtKB-SubCell"/>
</dbReference>
<keyword evidence="4 10" id="KW-1133">Transmembrane helix</keyword>
<evidence type="ECO:0000256" key="5">
    <source>
        <dbReference type="ARBA" id="ARBA00023136"/>
    </source>
</evidence>
<dbReference type="EMBL" id="JAEPRE010000042">
    <property type="protein sequence ID" value="KAG2234939.1"/>
    <property type="molecule type" value="Genomic_DNA"/>
</dbReference>
<evidence type="ECO:0000256" key="10">
    <source>
        <dbReference type="RuleBase" id="RU079119"/>
    </source>
</evidence>
<evidence type="ECO:0000256" key="1">
    <source>
        <dbReference type="ARBA" id="ARBA00004141"/>
    </source>
</evidence>
<keyword evidence="2 10" id="KW-0808">Transferase</keyword>
<dbReference type="InterPro" id="IPR039859">
    <property type="entry name" value="PFA4/ZDH16/20/ERF2-like"/>
</dbReference>
<dbReference type="GO" id="GO:0019706">
    <property type="term" value="F:protein-cysteine S-palmitoyltransferase activity"/>
    <property type="evidence" value="ECO:0007669"/>
    <property type="project" value="UniProtKB-EC"/>
</dbReference>
<dbReference type="Proteomes" id="UP000613177">
    <property type="component" value="Unassembled WGS sequence"/>
</dbReference>
<feature type="domain" description="Palmitoyltransferase DHHC" evidence="11">
    <location>
        <begin position="27"/>
        <end position="197"/>
    </location>
</feature>
<protein>
    <recommendedName>
        <fullName evidence="10">Palmitoyltransferase</fullName>
        <ecNumber evidence="10">2.3.1.225</ecNumber>
    </recommendedName>
</protein>
<evidence type="ECO:0000256" key="3">
    <source>
        <dbReference type="ARBA" id="ARBA00022692"/>
    </source>
</evidence>
<proteinExistence type="inferred from homology"/>
<evidence type="ECO:0000256" key="8">
    <source>
        <dbReference type="ARBA" id="ARBA00023315"/>
    </source>
</evidence>
<feature type="transmembrane region" description="Helical" evidence="10">
    <location>
        <begin position="161"/>
        <end position="185"/>
    </location>
</feature>
<evidence type="ECO:0000256" key="2">
    <source>
        <dbReference type="ARBA" id="ARBA00022679"/>
    </source>
</evidence>
<comment type="similarity">
    <text evidence="10">Belongs to the DHHC palmitoyltransferase family.</text>
</comment>
<keyword evidence="13" id="KW-1185">Reference proteome</keyword>
<dbReference type="InterPro" id="IPR001594">
    <property type="entry name" value="Palmitoyltrfase_DHHC"/>
</dbReference>
<sequence>MLRRSSSQKISPKNEVPAILFLSNENGDPLYCKKCEAAKPARTHHCKECNRCTPKMDQIYFERINGCVDQDNYKLFFLFVFYVALYSLFVEFTLVPRLLKEIKAKIGNITLSFCWKVYKIYLASVYHLWKNALLMIWQRKWIPLFTGVQGLEGLDHISSHWYVVTVLGFLFGLTLAGFAAVHFWYIIRNQTSIEYVADKPVFARVNFDETGNDFEVVKIRNDKTMFDMGLYNNWCSVMGSNPLLWLGIYI</sequence>
<evidence type="ECO:0000256" key="6">
    <source>
        <dbReference type="ARBA" id="ARBA00023139"/>
    </source>
</evidence>
<evidence type="ECO:0000256" key="7">
    <source>
        <dbReference type="ARBA" id="ARBA00023288"/>
    </source>
</evidence>
<name>A0A8H7W1E4_9FUNG</name>
<accession>A0A8H7W1E4</accession>
<dbReference type="PANTHER" id="PTHR12246">
    <property type="entry name" value="PALMITOYLTRANSFERASE ZDHHC16"/>
    <property type="match status" value="1"/>
</dbReference>
<organism evidence="12 13">
    <name type="scientific">Thamnidium elegans</name>
    <dbReference type="NCBI Taxonomy" id="101142"/>
    <lineage>
        <taxon>Eukaryota</taxon>
        <taxon>Fungi</taxon>
        <taxon>Fungi incertae sedis</taxon>
        <taxon>Mucoromycota</taxon>
        <taxon>Mucoromycotina</taxon>
        <taxon>Mucoromycetes</taxon>
        <taxon>Mucorales</taxon>
        <taxon>Mucorineae</taxon>
        <taxon>Mucoraceae</taxon>
        <taxon>Thamnidium</taxon>
    </lineage>
</organism>
<comment type="domain">
    <text evidence="10">The DHHC domain is required for palmitoyltransferase activity.</text>
</comment>
<dbReference type="EC" id="2.3.1.225" evidence="10"/>
<comment type="subcellular location">
    <subcellularLocation>
        <location evidence="1">Membrane</location>
        <topology evidence="1">Multi-pass membrane protein</topology>
    </subcellularLocation>
</comment>
<gene>
    <name evidence="12" type="ORF">INT48_005093</name>
</gene>
<dbReference type="Pfam" id="PF01529">
    <property type="entry name" value="DHHC"/>
    <property type="match status" value="1"/>
</dbReference>
<feature type="transmembrane region" description="Helical" evidence="10">
    <location>
        <begin position="75"/>
        <end position="94"/>
    </location>
</feature>
<evidence type="ECO:0000256" key="4">
    <source>
        <dbReference type="ARBA" id="ARBA00022989"/>
    </source>
</evidence>
<keyword evidence="7" id="KW-0449">Lipoprotein</keyword>
<evidence type="ECO:0000259" key="11">
    <source>
        <dbReference type="Pfam" id="PF01529"/>
    </source>
</evidence>
<keyword evidence="6" id="KW-0564">Palmitate</keyword>
<evidence type="ECO:0000256" key="9">
    <source>
        <dbReference type="ARBA" id="ARBA00048048"/>
    </source>
</evidence>
<dbReference type="PROSITE" id="PS50216">
    <property type="entry name" value="DHHC"/>
    <property type="match status" value="1"/>
</dbReference>
<comment type="catalytic activity">
    <reaction evidence="9 10">
        <text>L-cysteinyl-[protein] + hexadecanoyl-CoA = S-hexadecanoyl-L-cysteinyl-[protein] + CoA</text>
        <dbReference type="Rhea" id="RHEA:36683"/>
        <dbReference type="Rhea" id="RHEA-COMP:10131"/>
        <dbReference type="Rhea" id="RHEA-COMP:11032"/>
        <dbReference type="ChEBI" id="CHEBI:29950"/>
        <dbReference type="ChEBI" id="CHEBI:57287"/>
        <dbReference type="ChEBI" id="CHEBI:57379"/>
        <dbReference type="ChEBI" id="CHEBI:74151"/>
        <dbReference type="EC" id="2.3.1.225"/>
    </reaction>
</comment>
<keyword evidence="8 10" id="KW-0012">Acyltransferase</keyword>
<evidence type="ECO:0000313" key="12">
    <source>
        <dbReference type="EMBL" id="KAG2234939.1"/>
    </source>
</evidence>
<comment type="caution">
    <text evidence="12">The sequence shown here is derived from an EMBL/GenBank/DDBJ whole genome shotgun (WGS) entry which is preliminary data.</text>
</comment>
<keyword evidence="5 10" id="KW-0472">Membrane</keyword>
<reference evidence="12" key="1">
    <citation type="submission" date="2021-01" db="EMBL/GenBank/DDBJ databases">
        <title>Metabolic potential, ecology and presence of endohyphal bacteria is reflected in genomic diversity of Mucoromycotina.</title>
        <authorList>
            <person name="Muszewska A."/>
            <person name="Okrasinska A."/>
            <person name="Steczkiewicz K."/>
            <person name="Drgas O."/>
            <person name="Orlowska M."/>
            <person name="Perlinska-Lenart U."/>
            <person name="Aleksandrzak-Piekarczyk T."/>
            <person name="Szatraj K."/>
            <person name="Zielenkiewicz U."/>
            <person name="Pilsyk S."/>
            <person name="Malc E."/>
            <person name="Mieczkowski P."/>
            <person name="Kruszewska J.S."/>
            <person name="Biernat P."/>
            <person name="Pawlowska J."/>
        </authorList>
    </citation>
    <scope>NUCLEOTIDE SEQUENCE</scope>
    <source>
        <strain evidence="12">WA0000018081</strain>
    </source>
</reference>
<evidence type="ECO:0000313" key="13">
    <source>
        <dbReference type="Proteomes" id="UP000613177"/>
    </source>
</evidence>
<dbReference type="AlphaFoldDB" id="A0A8H7W1E4"/>
<keyword evidence="3 10" id="KW-0812">Transmembrane</keyword>